<evidence type="ECO:0000256" key="1">
    <source>
        <dbReference type="ARBA" id="ARBA00001933"/>
    </source>
</evidence>
<evidence type="ECO:0000256" key="5">
    <source>
        <dbReference type="ARBA" id="ARBA00037974"/>
    </source>
</evidence>
<dbReference type="InterPro" id="IPR027619">
    <property type="entry name" value="C-S_lyase_PatB-like"/>
</dbReference>
<evidence type="ECO:0000313" key="7">
    <source>
        <dbReference type="EMBL" id="MBP1041787.1"/>
    </source>
</evidence>
<dbReference type="InterPro" id="IPR015421">
    <property type="entry name" value="PyrdxlP-dep_Trfase_major"/>
</dbReference>
<dbReference type="GO" id="GO:0008483">
    <property type="term" value="F:transaminase activity"/>
    <property type="evidence" value="ECO:0007669"/>
    <property type="project" value="UniProtKB-KW"/>
</dbReference>
<dbReference type="RefSeq" id="WP_209528293.1">
    <property type="nucleotide sequence ID" value="NZ_JAEEGA010000007.1"/>
</dbReference>
<keyword evidence="4" id="KW-0456">Lyase</keyword>
<dbReference type="InterPro" id="IPR015422">
    <property type="entry name" value="PyrdxlP-dep_Trfase_small"/>
</dbReference>
<dbReference type="PANTHER" id="PTHR43525">
    <property type="entry name" value="PROTEIN MALY"/>
    <property type="match status" value="1"/>
</dbReference>
<dbReference type="SUPFAM" id="SSF53383">
    <property type="entry name" value="PLP-dependent transferases"/>
    <property type="match status" value="1"/>
</dbReference>
<evidence type="ECO:0000256" key="3">
    <source>
        <dbReference type="ARBA" id="ARBA00022898"/>
    </source>
</evidence>
<evidence type="ECO:0000256" key="4">
    <source>
        <dbReference type="ARBA" id="ARBA00023239"/>
    </source>
</evidence>
<comment type="caution">
    <text evidence="7">The sequence shown here is derived from an EMBL/GenBank/DDBJ whole genome shotgun (WGS) entry which is preliminary data.</text>
</comment>
<dbReference type="Pfam" id="PF00155">
    <property type="entry name" value="Aminotran_1_2"/>
    <property type="match status" value="1"/>
</dbReference>
<feature type="domain" description="Aminotransferase class I/classII large" evidence="6">
    <location>
        <begin position="77"/>
        <end position="386"/>
    </location>
</feature>
<dbReference type="EMBL" id="JAEEGA010000007">
    <property type="protein sequence ID" value="MBP1041787.1"/>
    <property type="molecule type" value="Genomic_DNA"/>
</dbReference>
<proteinExistence type="inferred from homology"/>
<dbReference type="GO" id="GO:0047804">
    <property type="term" value="F:cysteine-S-conjugate beta-lyase activity"/>
    <property type="evidence" value="ECO:0007669"/>
    <property type="project" value="UniProtKB-EC"/>
</dbReference>
<dbReference type="NCBIfam" id="TIGR04350">
    <property type="entry name" value="C_S_lyase_PatB"/>
    <property type="match status" value="1"/>
</dbReference>
<keyword evidence="7" id="KW-0032">Aminotransferase</keyword>
<comment type="cofactor">
    <cofactor evidence="1">
        <name>pyridoxal 5'-phosphate</name>
        <dbReference type="ChEBI" id="CHEBI:597326"/>
    </cofactor>
</comment>
<protein>
    <recommendedName>
        <fullName evidence="2">cysteine-S-conjugate beta-lyase</fullName>
        <ecNumber evidence="2">4.4.1.13</ecNumber>
    </recommendedName>
</protein>
<dbReference type="Gene3D" id="3.90.1150.10">
    <property type="entry name" value="Aspartate Aminotransferase, domain 1"/>
    <property type="match status" value="1"/>
</dbReference>
<evidence type="ECO:0000313" key="8">
    <source>
        <dbReference type="Proteomes" id="UP000674938"/>
    </source>
</evidence>
<evidence type="ECO:0000256" key="2">
    <source>
        <dbReference type="ARBA" id="ARBA00012224"/>
    </source>
</evidence>
<gene>
    <name evidence="7" type="ORF">I6N95_12280</name>
</gene>
<reference evidence="7" key="1">
    <citation type="submission" date="2020-12" db="EMBL/GenBank/DDBJ databases">
        <title>Vagococcus allomyrinae sp. nov. and Enterococcus lavae sp. nov., isolated from the larvae of Allomyrina dichotoma.</title>
        <authorList>
            <person name="Lee S.D."/>
        </authorList>
    </citation>
    <scope>NUCLEOTIDE SEQUENCE</scope>
    <source>
        <strain evidence="7">BWB3-3</strain>
    </source>
</reference>
<keyword evidence="8" id="KW-1185">Reference proteome</keyword>
<comment type="similarity">
    <text evidence="5">Belongs to the class-II pyridoxal-phosphate-dependent aminotransferase family. MalY/PatB cystathionine beta-lyase subfamily.</text>
</comment>
<sequence length="394" mass="45299">MSKIDEFVEKYGVERKDTDSVKWDGMTENFGTNELLPMWVADMEFKGPEAMQQAMIKRVEHGAFGYSIVPDSYYEAFFNWQAERYQVNLEREWIRFSPGVVSSFFWMVNAFTAEQEGVIVLAPVYYPFYHSINDTNRLLVTSGLINEKGYFSIDYADFEAKIVENNVKLFIHCSPHNPVGRVWTAEEQNRLFDICLKHDVMIVSDEIHQDLTRQDHPHVAALALDEKYRSHLIVLNAPSKTFNLASLLNSHIVIADSELRKRYDAYANTTVKSVNSLFGMVATEAAYREGSQWLEGINDVIEHNFNSLKEIFAEKAPEIVLTEKEGTYLAWVDLRAYLKPDEVIDFMQVNCGIAVDYGEWFGEGYEGFIRINLGTLPKNVRFAATKIVEELAKR</sequence>
<dbReference type="Proteomes" id="UP000674938">
    <property type="component" value="Unassembled WGS sequence"/>
</dbReference>
<dbReference type="AlphaFoldDB" id="A0A940SSC9"/>
<evidence type="ECO:0000259" key="6">
    <source>
        <dbReference type="Pfam" id="PF00155"/>
    </source>
</evidence>
<keyword evidence="7" id="KW-0808">Transferase</keyword>
<dbReference type="CDD" id="cd00609">
    <property type="entry name" value="AAT_like"/>
    <property type="match status" value="1"/>
</dbReference>
<dbReference type="InterPro" id="IPR051798">
    <property type="entry name" value="Class-II_PLP-Dep_Aminotrans"/>
</dbReference>
<keyword evidence="3" id="KW-0663">Pyridoxal phosphate</keyword>
<dbReference type="InterPro" id="IPR004839">
    <property type="entry name" value="Aminotransferase_I/II_large"/>
</dbReference>
<dbReference type="EC" id="4.4.1.13" evidence="2"/>
<dbReference type="Gene3D" id="3.40.640.10">
    <property type="entry name" value="Type I PLP-dependent aspartate aminotransferase-like (Major domain)"/>
    <property type="match status" value="1"/>
</dbReference>
<dbReference type="GO" id="GO:0030170">
    <property type="term" value="F:pyridoxal phosphate binding"/>
    <property type="evidence" value="ECO:0007669"/>
    <property type="project" value="InterPro"/>
</dbReference>
<name>A0A940SSC9_9ENTE</name>
<organism evidence="7 8">
    <name type="scientific">Vagococcus allomyrinae</name>
    <dbReference type="NCBI Taxonomy" id="2794353"/>
    <lineage>
        <taxon>Bacteria</taxon>
        <taxon>Bacillati</taxon>
        <taxon>Bacillota</taxon>
        <taxon>Bacilli</taxon>
        <taxon>Lactobacillales</taxon>
        <taxon>Enterococcaceae</taxon>
        <taxon>Vagococcus</taxon>
    </lineage>
</organism>
<accession>A0A940SSC9</accession>
<dbReference type="InterPro" id="IPR015424">
    <property type="entry name" value="PyrdxlP-dep_Trfase"/>
</dbReference>
<dbReference type="PANTHER" id="PTHR43525:SF1">
    <property type="entry name" value="PROTEIN MALY"/>
    <property type="match status" value="1"/>
</dbReference>